<keyword evidence="3" id="KW-0479">Metal-binding</keyword>
<reference evidence="11" key="1">
    <citation type="submission" date="2017-01" db="EMBL/GenBank/DDBJ databases">
        <title>Comparative genomics of anhydrobiosis in the tardigrade Hypsibius dujardini.</title>
        <authorList>
            <person name="Yoshida Y."/>
            <person name="Koutsovoulos G."/>
            <person name="Laetsch D."/>
            <person name="Stevens L."/>
            <person name="Kumar S."/>
            <person name="Horikawa D."/>
            <person name="Ishino K."/>
            <person name="Komine S."/>
            <person name="Tomita M."/>
            <person name="Blaxter M."/>
            <person name="Arakawa K."/>
        </authorList>
    </citation>
    <scope>NUCLEOTIDE SEQUENCE [LARGE SCALE GENOMIC DNA]</scope>
    <source>
        <strain evidence="11">Z151</strain>
    </source>
</reference>
<evidence type="ECO:0000256" key="8">
    <source>
        <dbReference type="SAM" id="MobiDB-lite"/>
    </source>
</evidence>
<organism evidence="10 11">
    <name type="scientific">Hypsibius exemplaris</name>
    <name type="common">Freshwater tardigrade</name>
    <dbReference type="NCBI Taxonomy" id="2072580"/>
    <lineage>
        <taxon>Eukaryota</taxon>
        <taxon>Metazoa</taxon>
        <taxon>Ecdysozoa</taxon>
        <taxon>Tardigrada</taxon>
        <taxon>Eutardigrada</taxon>
        <taxon>Parachela</taxon>
        <taxon>Hypsibioidea</taxon>
        <taxon>Hypsibiidae</taxon>
        <taxon>Hypsibius</taxon>
    </lineage>
</organism>
<proteinExistence type="inferred from homology"/>
<evidence type="ECO:0000313" key="11">
    <source>
        <dbReference type="Proteomes" id="UP000192578"/>
    </source>
</evidence>
<feature type="region of interest" description="Disordered" evidence="8">
    <location>
        <begin position="1"/>
        <end position="42"/>
    </location>
</feature>
<dbReference type="AlphaFoldDB" id="A0A1W0WKJ8"/>
<dbReference type="PANTHER" id="PTHR21445">
    <property type="entry name" value="ENDONUCLEASE IV ENDODEOXYRIBONUCLEASE IV"/>
    <property type="match status" value="1"/>
</dbReference>
<dbReference type="HAMAP" id="MF_00152">
    <property type="entry name" value="Nfo"/>
    <property type="match status" value="1"/>
</dbReference>
<dbReference type="Gene3D" id="3.20.20.150">
    <property type="entry name" value="Divalent-metal-dependent TIM barrel enzymes"/>
    <property type="match status" value="1"/>
</dbReference>
<dbReference type="GO" id="GO:0008270">
    <property type="term" value="F:zinc ion binding"/>
    <property type="evidence" value="ECO:0007669"/>
    <property type="project" value="InterPro"/>
</dbReference>
<dbReference type="PROSITE" id="PS00730">
    <property type="entry name" value="AP_NUCLEASE_F2_2"/>
    <property type="match status" value="1"/>
</dbReference>
<dbReference type="Proteomes" id="UP000192578">
    <property type="component" value="Unassembled WGS sequence"/>
</dbReference>
<keyword evidence="11" id="KW-1185">Reference proteome</keyword>
<dbReference type="GO" id="GO:0003677">
    <property type="term" value="F:DNA binding"/>
    <property type="evidence" value="ECO:0007669"/>
    <property type="project" value="InterPro"/>
</dbReference>
<sequence>MKRTRNKSSKPSSHDENPSSATPPSTAPPAKKKKSDHQDGVEKSLKLEASGSVLPLATVPASRPLSDLSCAGCPTDQAISLRSLKFVGAHCSIKKGPQTAVEESMAMGANAFALFVRSARTWTCPAMSDEAVLNFKKKLNESGISPSKIVCHGSYLINPGAPADDILTKSRLGMLDEMQRCERLGIVYYNIHPGSTCGKITINECIGRIAESVNQSLEATKDVVLLLENMSCQGNTIGGKLGELAGILAKVDKKFRDRVGVCLDTCHAFAAGNDISSAEGWNTFMGEVERVIGLDRLKAFHLNDSTFPVGEKKDRHALIGKGCIGLEGFRILMNDPRTNNLPMILETDEDAFAHEVPLLFSLCKS</sequence>
<dbReference type="SMART" id="SM00518">
    <property type="entry name" value="AP2Ec"/>
    <property type="match status" value="1"/>
</dbReference>
<evidence type="ECO:0000256" key="3">
    <source>
        <dbReference type="ARBA" id="ARBA00022723"/>
    </source>
</evidence>
<dbReference type="EMBL" id="MTYJ01000084">
    <property type="protein sequence ID" value="OQV15741.1"/>
    <property type="molecule type" value="Genomic_DNA"/>
</dbReference>
<dbReference type="GO" id="GO:0003906">
    <property type="term" value="F:DNA-(apurinic or apyrimidinic site) endonuclease activity"/>
    <property type="evidence" value="ECO:0007669"/>
    <property type="project" value="TreeGrafter"/>
</dbReference>
<dbReference type="GO" id="GO:0016829">
    <property type="term" value="F:lyase activity"/>
    <property type="evidence" value="ECO:0007669"/>
    <property type="project" value="UniProtKB-KW"/>
</dbReference>
<protein>
    <submittedName>
        <fullName evidence="10">DNA-(Apurinic or apyrimidinic site) lyase</fullName>
    </submittedName>
</protein>
<comment type="similarity">
    <text evidence="2">Belongs to the AP endonuclease 2 family.</text>
</comment>
<evidence type="ECO:0000313" key="10">
    <source>
        <dbReference type="EMBL" id="OQV15741.1"/>
    </source>
</evidence>
<dbReference type="FunFam" id="3.20.20.150:FF:000001">
    <property type="entry name" value="Probable endonuclease 4"/>
    <property type="match status" value="1"/>
</dbReference>
<dbReference type="CDD" id="cd00019">
    <property type="entry name" value="AP2Ec"/>
    <property type="match status" value="1"/>
</dbReference>
<keyword evidence="4" id="KW-0227">DNA damage</keyword>
<dbReference type="GO" id="GO:0005634">
    <property type="term" value="C:nucleus"/>
    <property type="evidence" value="ECO:0007669"/>
    <property type="project" value="TreeGrafter"/>
</dbReference>
<keyword evidence="6" id="KW-0862">Zinc</keyword>
<comment type="cofactor">
    <cofactor evidence="1">
        <name>Zn(2+)</name>
        <dbReference type="ChEBI" id="CHEBI:29105"/>
    </cofactor>
</comment>
<dbReference type="InterPro" id="IPR018246">
    <property type="entry name" value="AP_endonuc_F2_Zn_BS"/>
</dbReference>
<feature type="domain" description="Xylose isomerase-like TIM barrel" evidence="9">
    <location>
        <begin position="106"/>
        <end position="349"/>
    </location>
</feature>
<dbReference type="PANTHER" id="PTHR21445:SF0">
    <property type="entry name" value="APURINIC-APYRIMIDINIC ENDONUCLEASE"/>
    <property type="match status" value="1"/>
</dbReference>
<dbReference type="InterPro" id="IPR036237">
    <property type="entry name" value="Xyl_isomerase-like_sf"/>
</dbReference>
<keyword evidence="10" id="KW-0456">Lyase</keyword>
<dbReference type="PROSITE" id="PS00729">
    <property type="entry name" value="AP_NUCLEASE_F2_1"/>
    <property type="match status" value="1"/>
</dbReference>
<dbReference type="InterPro" id="IPR013022">
    <property type="entry name" value="Xyl_isomerase-like_TIM-brl"/>
</dbReference>
<dbReference type="InterPro" id="IPR001719">
    <property type="entry name" value="AP_endonuc_2"/>
</dbReference>
<dbReference type="OrthoDB" id="7663182at2759"/>
<accession>A0A1W0WKJ8</accession>
<name>A0A1W0WKJ8_HYPEX</name>
<dbReference type="GO" id="GO:0008081">
    <property type="term" value="F:phosphoric diester hydrolase activity"/>
    <property type="evidence" value="ECO:0007669"/>
    <property type="project" value="TreeGrafter"/>
</dbReference>
<dbReference type="GO" id="GO:0005739">
    <property type="term" value="C:mitochondrion"/>
    <property type="evidence" value="ECO:0007669"/>
    <property type="project" value="TreeGrafter"/>
</dbReference>
<comment type="caution">
    <text evidence="10">The sequence shown here is derived from an EMBL/GenBank/DDBJ whole genome shotgun (WGS) entry which is preliminary data.</text>
</comment>
<dbReference type="Pfam" id="PF01261">
    <property type="entry name" value="AP_endonuc_2"/>
    <property type="match status" value="1"/>
</dbReference>
<evidence type="ECO:0000259" key="9">
    <source>
        <dbReference type="Pfam" id="PF01261"/>
    </source>
</evidence>
<dbReference type="GO" id="GO:0006284">
    <property type="term" value="P:base-excision repair"/>
    <property type="evidence" value="ECO:0007669"/>
    <property type="project" value="TreeGrafter"/>
</dbReference>
<evidence type="ECO:0000256" key="6">
    <source>
        <dbReference type="ARBA" id="ARBA00022833"/>
    </source>
</evidence>
<gene>
    <name evidence="10" type="ORF">BV898_10130</name>
</gene>
<keyword evidence="5" id="KW-0378">Hydrolase</keyword>
<evidence type="ECO:0000256" key="5">
    <source>
        <dbReference type="ARBA" id="ARBA00022801"/>
    </source>
</evidence>
<evidence type="ECO:0000256" key="7">
    <source>
        <dbReference type="ARBA" id="ARBA00023204"/>
    </source>
</evidence>
<dbReference type="PROSITE" id="PS51432">
    <property type="entry name" value="AP_NUCLEASE_F2_4"/>
    <property type="match status" value="1"/>
</dbReference>
<keyword evidence="7" id="KW-0234">DNA repair</keyword>
<dbReference type="NCBIfam" id="TIGR00587">
    <property type="entry name" value="nfo"/>
    <property type="match status" value="1"/>
</dbReference>
<dbReference type="PROSITE" id="PS00731">
    <property type="entry name" value="AP_NUCLEASE_F2_3"/>
    <property type="match status" value="1"/>
</dbReference>
<dbReference type="SUPFAM" id="SSF51658">
    <property type="entry name" value="Xylose isomerase-like"/>
    <property type="match status" value="1"/>
</dbReference>
<evidence type="ECO:0000256" key="4">
    <source>
        <dbReference type="ARBA" id="ARBA00022763"/>
    </source>
</evidence>
<evidence type="ECO:0000256" key="2">
    <source>
        <dbReference type="ARBA" id="ARBA00005340"/>
    </source>
</evidence>
<evidence type="ECO:0000256" key="1">
    <source>
        <dbReference type="ARBA" id="ARBA00001947"/>
    </source>
</evidence>